<dbReference type="Pfam" id="PF04657">
    <property type="entry name" value="DMT_YdcZ"/>
    <property type="match status" value="2"/>
</dbReference>
<dbReference type="EMBL" id="CP043939">
    <property type="protein sequence ID" value="QER66656.1"/>
    <property type="molecule type" value="Genomic_DNA"/>
</dbReference>
<protein>
    <submittedName>
        <fullName evidence="2">DMT family transporter</fullName>
    </submittedName>
</protein>
<feature type="transmembrane region" description="Helical" evidence="1">
    <location>
        <begin position="125"/>
        <end position="146"/>
    </location>
</feature>
<keyword evidence="1" id="KW-1133">Transmembrane helix</keyword>
<dbReference type="PANTHER" id="PTHR34821">
    <property type="entry name" value="INNER MEMBRANE PROTEIN YDCZ"/>
    <property type="match status" value="1"/>
</dbReference>
<dbReference type="KEGG" id="lnn:F0161_01425"/>
<feature type="transmembrane region" description="Helical" evidence="1">
    <location>
        <begin position="198"/>
        <end position="216"/>
    </location>
</feature>
<accession>A0A5P1WYK3</accession>
<gene>
    <name evidence="2" type="ORF">F0161_01425</name>
</gene>
<evidence type="ECO:0000256" key="1">
    <source>
        <dbReference type="SAM" id="Phobius"/>
    </source>
</evidence>
<dbReference type="GO" id="GO:0005886">
    <property type="term" value="C:plasma membrane"/>
    <property type="evidence" value="ECO:0007669"/>
    <property type="project" value="TreeGrafter"/>
</dbReference>
<evidence type="ECO:0000313" key="3">
    <source>
        <dbReference type="Proteomes" id="UP000325295"/>
    </source>
</evidence>
<sequence length="313" mass="33557">MLAIFIGLFIGIILPMQTAINSKLRTFVQSPFTSSMISFTVGTIYLAVMTLISGKSLFVSAATFSDNPWWIWLGGLLGVFYLTSNILLFPKLGGVQTVIMPISGQIIMSMLIDNFGWFASAVHPFGLTRLVGTIILVAGLYVTIVLPDQLEKKNTIEGEKTYVKEVWFWRLVGVLAGMISATQIAINGHLGTVLDSSIHASFISFLLGSVILIVLVGIKERGYKQITLAIGPGKAWWVWLGGVIGGTYVLGTVYLVPVLGTGAAVVIALFGQMIGGILVDSFGLLGAKKNPVVLAQIIGLIIMIIGVILIKLT</sequence>
<evidence type="ECO:0000313" key="2">
    <source>
        <dbReference type="EMBL" id="QER66656.1"/>
    </source>
</evidence>
<keyword evidence="1" id="KW-0472">Membrane</keyword>
<feature type="transmembrane region" description="Helical" evidence="1">
    <location>
        <begin position="6"/>
        <end position="24"/>
    </location>
</feature>
<reference evidence="2 3" key="1">
    <citation type="submission" date="2019-09" db="EMBL/GenBank/DDBJ databases">
        <title>Complete Genome Sequence of Lactobacillus nenjiangensis SH-Y15, isolated from sauerkraut.</title>
        <authorList>
            <person name="Yang H."/>
        </authorList>
    </citation>
    <scope>NUCLEOTIDE SEQUENCE [LARGE SCALE GENOMIC DNA]</scope>
    <source>
        <strain evidence="2 3">SH-Y15</strain>
    </source>
</reference>
<keyword evidence="3" id="KW-1185">Reference proteome</keyword>
<feature type="transmembrane region" description="Helical" evidence="1">
    <location>
        <begin position="262"/>
        <end position="285"/>
    </location>
</feature>
<keyword evidence="1" id="KW-0812">Transmembrane</keyword>
<feature type="transmembrane region" description="Helical" evidence="1">
    <location>
        <begin position="292"/>
        <end position="310"/>
    </location>
</feature>
<feature type="transmembrane region" description="Helical" evidence="1">
    <location>
        <begin position="36"/>
        <end position="57"/>
    </location>
</feature>
<dbReference type="PANTHER" id="PTHR34821:SF2">
    <property type="entry name" value="INNER MEMBRANE PROTEIN YDCZ"/>
    <property type="match status" value="1"/>
</dbReference>
<feature type="transmembrane region" description="Helical" evidence="1">
    <location>
        <begin position="69"/>
        <end position="89"/>
    </location>
</feature>
<dbReference type="Proteomes" id="UP000325295">
    <property type="component" value="Chromosome"/>
</dbReference>
<feature type="transmembrane region" description="Helical" evidence="1">
    <location>
        <begin position="167"/>
        <end position="186"/>
    </location>
</feature>
<feature type="transmembrane region" description="Helical" evidence="1">
    <location>
        <begin position="236"/>
        <end position="256"/>
    </location>
</feature>
<dbReference type="OrthoDB" id="7864805at2"/>
<organism evidence="2 3">
    <name type="scientific">Paucilactobacillus nenjiangensis</name>
    <dbReference type="NCBI Taxonomy" id="1296540"/>
    <lineage>
        <taxon>Bacteria</taxon>
        <taxon>Bacillati</taxon>
        <taxon>Bacillota</taxon>
        <taxon>Bacilli</taxon>
        <taxon>Lactobacillales</taxon>
        <taxon>Lactobacillaceae</taxon>
        <taxon>Paucilactobacillus</taxon>
    </lineage>
</organism>
<dbReference type="AlphaFoldDB" id="A0A5P1WYK3"/>
<proteinExistence type="predicted"/>
<dbReference type="RefSeq" id="WP_150203337.1">
    <property type="nucleotide sequence ID" value="NZ_CP043939.1"/>
</dbReference>
<name>A0A5P1WYK3_9LACO</name>
<dbReference type="InterPro" id="IPR006750">
    <property type="entry name" value="YdcZ"/>
</dbReference>